<evidence type="ECO:0000259" key="21">
    <source>
        <dbReference type="PROSITE" id="PS50894"/>
    </source>
</evidence>
<feature type="transmembrane region" description="Helical" evidence="16">
    <location>
        <begin position="260"/>
        <end position="277"/>
    </location>
</feature>
<dbReference type="InterPro" id="IPR036641">
    <property type="entry name" value="HPT_dom_sf"/>
</dbReference>
<dbReference type="SUPFAM" id="SSF52172">
    <property type="entry name" value="CheY-like"/>
    <property type="match status" value="2"/>
</dbReference>
<evidence type="ECO:0000256" key="2">
    <source>
        <dbReference type="ARBA" id="ARBA00004651"/>
    </source>
</evidence>
<dbReference type="RefSeq" id="WP_146452259.1">
    <property type="nucleotide sequence ID" value="NZ_SJPS01000006.1"/>
</dbReference>
<dbReference type="PANTHER" id="PTHR45339:SF1">
    <property type="entry name" value="HYBRID SIGNAL TRANSDUCTION HISTIDINE KINASE J"/>
    <property type="match status" value="1"/>
</dbReference>
<dbReference type="AlphaFoldDB" id="A0A5C6CLR3"/>
<dbReference type="Pfam" id="PF00989">
    <property type="entry name" value="PAS"/>
    <property type="match status" value="1"/>
</dbReference>
<keyword evidence="6 22" id="KW-0808">Transferase</keyword>
<evidence type="ECO:0000256" key="13">
    <source>
        <dbReference type="ARBA" id="ARBA00023136"/>
    </source>
</evidence>
<feature type="transmembrane region" description="Helical" evidence="16">
    <location>
        <begin position="49"/>
        <end position="71"/>
    </location>
</feature>
<dbReference type="CDD" id="cd17546">
    <property type="entry name" value="REC_hyHK_CKI1_RcsC-like"/>
    <property type="match status" value="1"/>
</dbReference>
<dbReference type="SUPFAM" id="SSF55785">
    <property type="entry name" value="PYP-like sensor domain (PAS domain)"/>
    <property type="match status" value="1"/>
</dbReference>
<feature type="transmembrane region" description="Helical" evidence="16">
    <location>
        <begin position="126"/>
        <end position="146"/>
    </location>
</feature>
<keyword evidence="12" id="KW-0902">Two-component regulatory system</keyword>
<proteinExistence type="predicted"/>
<feature type="domain" description="Histidine kinase" evidence="17">
    <location>
        <begin position="445"/>
        <end position="666"/>
    </location>
</feature>
<dbReference type="InterPro" id="IPR008207">
    <property type="entry name" value="Sig_transdc_His_kin_Hpt_dom"/>
</dbReference>
<dbReference type="CDD" id="cd00130">
    <property type="entry name" value="PAS"/>
    <property type="match status" value="1"/>
</dbReference>
<comment type="catalytic activity">
    <reaction evidence="1">
        <text>ATP + protein L-histidine = ADP + protein N-phospho-L-histidine.</text>
        <dbReference type="EC" id="2.7.13.3"/>
    </reaction>
</comment>
<dbReference type="SMART" id="SM00073">
    <property type="entry name" value="HPT"/>
    <property type="match status" value="1"/>
</dbReference>
<dbReference type="GO" id="GO:0006355">
    <property type="term" value="P:regulation of DNA-templated transcription"/>
    <property type="evidence" value="ECO:0007669"/>
    <property type="project" value="InterPro"/>
</dbReference>
<comment type="subcellular location">
    <subcellularLocation>
        <location evidence="2">Cell membrane</location>
        <topology evidence="2">Multi-pass membrane protein</topology>
    </subcellularLocation>
</comment>
<dbReference type="Proteomes" id="UP000318437">
    <property type="component" value="Unassembled WGS sequence"/>
</dbReference>
<evidence type="ECO:0000256" key="5">
    <source>
        <dbReference type="ARBA" id="ARBA00022553"/>
    </source>
</evidence>
<feature type="modified residue" description="4-aspartylphosphate" evidence="15">
    <location>
        <position position="739"/>
    </location>
</feature>
<feature type="domain" description="Response regulatory" evidence="18">
    <location>
        <begin position="685"/>
        <end position="806"/>
    </location>
</feature>
<accession>A0A5C6CLR3</accession>
<feature type="transmembrane region" description="Helical" evidence="16">
    <location>
        <begin position="158"/>
        <end position="183"/>
    </location>
</feature>
<evidence type="ECO:0000256" key="14">
    <source>
        <dbReference type="PROSITE-ProRule" id="PRU00110"/>
    </source>
</evidence>
<evidence type="ECO:0000256" key="9">
    <source>
        <dbReference type="ARBA" id="ARBA00022777"/>
    </source>
</evidence>
<evidence type="ECO:0000256" key="16">
    <source>
        <dbReference type="SAM" id="Phobius"/>
    </source>
</evidence>
<dbReference type="SMART" id="SM00388">
    <property type="entry name" value="HisKA"/>
    <property type="match status" value="1"/>
</dbReference>
<feature type="domain" description="PAC" evidence="20">
    <location>
        <begin position="377"/>
        <end position="427"/>
    </location>
</feature>
<keyword evidence="11 16" id="KW-1133">Transmembrane helix</keyword>
<feature type="domain" description="Response regulatory" evidence="18">
    <location>
        <begin position="831"/>
        <end position="949"/>
    </location>
</feature>
<dbReference type="SUPFAM" id="SSF47226">
    <property type="entry name" value="Histidine-containing phosphotransfer domain, HPT domain"/>
    <property type="match status" value="1"/>
</dbReference>
<evidence type="ECO:0000256" key="12">
    <source>
        <dbReference type="ARBA" id="ARBA00023012"/>
    </source>
</evidence>
<dbReference type="CDD" id="cd00082">
    <property type="entry name" value="HisKA"/>
    <property type="match status" value="1"/>
</dbReference>
<dbReference type="InterPro" id="IPR003661">
    <property type="entry name" value="HisK_dim/P_dom"/>
</dbReference>
<evidence type="ECO:0000259" key="17">
    <source>
        <dbReference type="PROSITE" id="PS50109"/>
    </source>
</evidence>
<keyword evidence="13 16" id="KW-0472">Membrane</keyword>
<sequence length="1088" mass="119291">MDTLHDARLVGRFHFLAKVASIAVIALGCTVLVGWALDIEILKTVFPGLVAMNPGGTAIAFLLGGASLWLLNESSTRQRRVGQVLAVGVVFLAVMRFGGYWLDWDDGPDRWLFSQGLEAYDTPNRMAPNTAACFLLCGLALVLLDVKIHQNVRPSEYLALAAALIALLAIVGYSYSAVSLIGVESFIPMALNTAVGFAILSTGIHCARPSEGLMAIVSSPGAGGVMARRLLPAAVLIPATIGWVRWYAQQRGYFDQVMGLSLFVLTNIIIFSFLIWWNSASLNHTEAKRIQAEQQITQNVERTRRIVDTAHDAFVAMDAAGQIVDWNPQAEKEFGWSREEVMGQLVADILVPEEFRTKHTQGLEHFLATQEGPVLNQRIELPALRRSGEQFPVEVTITAIPEGDRFLFMGFLHDITDRKLREAELLASQKDAEAANRSKSEFLANMSHEIRTPMNGIIGMTELLLNTKLTPEQREYQEMVQSSADALLMLLNDILDFSKIEAGKLQLESLPFGLRDTLGATVHSLAARAATKGIELAARIVPEVPDNLAGDPGRLRQVIVNLIGNALKFTEKGEVVVTVTCKEVTDEQATLTFAVRDTGIGIPPEQRVKIFDAFTQADATTTRQYGGTGLGLAISAQLVQLMGGRIWVESEVGKGSTFQFTAEFARREKSVEENPAGLETLYNLPVLVVDDNRTNRIICQEMLANWGMKPTTVESGELALEELNRARLEGQPYRLALLDVMMPQMDGFELVRRIRQQAEQNRLTILMLSSAQRPEDSSKAKTLNVARCLNKPITQSNLLNGIASALGTARADSEPHDTLSANRPKSFIPRRILLADDGLVNRKVAVGLLEKRGHHVTAVVNGKEAVEAWGAAEFDIILMDVQMPEMDGFEATAAIRKQEEQNGGHIPIIAITAHAMKGDRESCLEAGMDNYVSKPFRPMELFAAIEKLCPENKDAIDGVVAKLNEKDEPLVVSLETLSPPYDRDAALANVGGSDAFLREMVELFLAECPKQLTEIEQARASGEQVALTRAAHTFKGSVSIFAADNASEAAKRIEEMSRAGDLTDYDQAWNELQQRAGELVAGLKQELH</sequence>
<evidence type="ECO:0000259" key="19">
    <source>
        <dbReference type="PROSITE" id="PS50112"/>
    </source>
</evidence>
<dbReference type="PROSITE" id="PS50110">
    <property type="entry name" value="RESPONSE_REGULATORY"/>
    <property type="match status" value="2"/>
</dbReference>
<evidence type="ECO:0000256" key="4">
    <source>
        <dbReference type="ARBA" id="ARBA00022475"/>
    </source>
</evidence>
<dbReference type="InterPro" id="IPR001789">
    <property type="entry name" value="Sig_transdc_resp-reg_receiver"/>
</dbReference>
<dbReference type="InterPro" id="IPR036097">
    <property type="entry name" value="HisK_dim/P_sf"/>
</dbReference>
<evidence type="ECO:0000256" key="6">
    <source>
        <dbReference type="ARBA" id="ARBA00022679"/>
    </source>
</evidence>
<dbReference type="InterPro" id="IPR013767">
    <property type="entry name" value="PAS_fold"/>
</dbReference>
<feature type="domain" description="HPt" evidence="21">
    <location>
        <begin position="993"/>
        <end position="1088"/>
    </location>
</feature>
<dbReference type="CDD" id="cd00088">
    <property type="entry name" value="HPT"/>
    <property type="match status" value="1"/>
</dbReference>
<dbReference type="OrthoDB" id="9762493at2"/>
<comment type="caution">
    <text evidence="22">The sequence shown here is derived from an EMBL/GenBank/DDBJ whole genome shotgun (WGS) entry which is preliminary data.</text>
</comment>
<dbReference type="InterPro" id="IPR035965">
    <property type="entry name" value="PAS-like_dom_sf"/>
</dbReference>
<dbReference type="Gene3D" id="3.30.565.10">
    <property type="entry name" value="Histidine kinase-like ATPase, C-terminal domain"/>
    <property type="match status" value="1"/>
</dbReference>
<dbReference type="Gene3D" id="1.10.287.130">
    <property type="match status" value="1"/>
</dbReference>
<dbReference type="Pfam" id="PF00072">
    <property type="entry name" value="Response_reg"/>
    <property type="match status" value="2"/>
</dbReference>
<dbReference type="InterPro" id="IPR000700">
    <property type="entry name" value="PAS-assoc_C"/>
</dbReference>
<dbReference type="FunFam" id="3.30.565.10:FF:000078">
    <property type="entry name" value="Two-component sensor histidine kinase"/>
    <property type="match status" value="1"/>
</dbReference>
<dbReference type="NCBIfam" id="TIGR00229">
    <property type="entry name" value="sensory_box"/>
    <property type="match status" value="1"/>
</dbReference>
<keyword evidence="9 22" id="KW-0418">Kinase</keyword>
<dbReference type="PROSITE" id="PS50112">
    <property type="entry name" value="PAS"/>
    <property type="match status" value="1"/>
</dbReference>
<evidence type="ECO:0000259" key="18">
    <source>
        <dbReference type="PROSITE" id="PS50110"/>
    </source>
</evidence>
<dbReference type="EC" id="2.7.13.3" evidence="3"/>
<feature type="domain" description="PAS" evidence="19">
    <location>
        <begin position="299"/>
        <end position="370"/>
    </location>
</feature>
<dbReference type="PANTHER" id="PTHR45339">
    <property type="entry name" value="HYBRID SIGNAL TRANSDUCTION HISTIDINE KINASE J"/>
    <property type="match status" value="1"/>
</dbReference>
<dbReference type="EMBL" id="SJPS01000006">
    <property type="protein sequence ID" value="TWU23779.1"/>
    <property type="molecule type" value="Genomic_DNA"/>
</dbReference>
<dbReference type="Pfam" id="PF00512">
    <property type="entry name" value="HisKA"/>
    <property type="match status" value="1"/>
</dbReference>
<gene>
    <name evidence="22" type="primary">barA</name>
    <name evidence="22" type="ORF">Pla144_39540</name>
</gene>
<dbReference type="InterPro" id="IPR036890">
    <property type="entry name" value="HATPase_C_sf"/>
</dbReference>
<dbReference type="PROSITE" id="PS50894">
    <property type="entry name" value="HPT"/>
    <property type="match status" value="1"/>
</dbReference>
<dbReference type="SUPFAM" id="SSF55874">
    <property type="entry name" value="ATPase domain of HSP90 chaperone/DNA topoisomerase II/histidine kinase"/>
    <property type="match status" value="1"/>
</dbReference>
<feature type="modified residue" description="4-aspartylphosphate" evidence="15">
    <location>
        <position position="880"/>
    </location>
</feature>
<evidence type="ECO:0000313" key="23">
    <source>
        <dbReference type="Proteomes" id="UP000318437"/>
    </source>
</evidence>
<feature type="transmembrane region" description="Helical" evidence="16">
    <location>
        <begin position="230"/>
        <end position="248"/>
    </location>
</feature>
<dbReference type="InterPro" id="IPR011006">
    <property type="entry name" value="CheY-like_superfamily"/>
</dbReference>
<dbReference type="PROSITE" id="PS50109">
    <property type="entry name" value="HIS_KIN"/>
    <property type="match status" value="1"/>
</dbReference>
<dbReference type="SMART" id="SM00091">
    <property type="entry name" value="PAS"/>
    <property type="match status" value="1"/>
</dbReference>
<dbReference type="GO" id="GO:0005886">
    <property type="term" value="C:plasma membrane"/>
    <property type="evidence" value="ECO:0007669"/>
    <property type="project" value="UniProtKB-SubCell"/>
</dbReference>
<evidence type="ECO:0000256" key="10">
    <source>
        <dbReference type="ARBA" id="ARBA00022840"/>
    </source>
</evidence>
<evidence type="ECO:0000313" key="22">
    <source>
        <dbReference type="EMBL" id="TWU23779.1"/>
    </source>
</evidence>
<evidence type="ECO:0000256" key="7">
    <source>
        <dbReference type="ARBA" id="ARBA00022692"/>
    </source>
</evidence>
<dbReference type="Gene3D" id="1.20.120.160">
    <property type="entry name" value="HPT domain"/>
    <property type="match status" value="1"/>
</dbReference>
<evidence type="ECO:0000256" key="3">
    <source>
        <dbReference type="ARBA" id="ARBA00012438"/>
    </source>
</evidence>
<dbReference type="SMART" id="SM00387">
    <property type="entry name" value="HATPase_c"/>
    <property type="match status" value="1"/>
</dbReference>
<feature type="transmembrane region" description="Helical" evidence="16">
    <location>
        <begin position="83"/>
        <end position="102"/>
    </location>
</feature>
<feature type="modified residue" description="Phosphohistidine" evidence="14">
    <location>
        <position position="1032"/>
    </location>
</feature>
<keyword evidence="10" id="KW-0067">ATP-binding</keyword>
<keyword evidence="5 15" id="KW-0597">Phosphoprotein</keyword>
<dbReference type="InterPro" id="IPR000014">
    <property type="entry name" value="PAS"/>
</dbReference>
<evidence type="ECO:0000256" key="15">
    <source>
        <dbReference type="PROSITE-ProRule" id="PRU00169"/>
    </source>
</evidence>
<organism evidence="22 23">
    <name type="scientific">Bythopirellula polymerisocia</name>
    <dbReference type="NCBI Taxonomy" id="2528003"/>
    <lineage>
        <taxon>Bacteria</taxon>
        <taxon>Pseudomonadati</taxon>
        <taxon>Planctomycetota</taxon>
        <taxon>Planctomycetia</taxon>
        <taxon>Pirellulales</taxon>
        <taxon>Lacipirellulaceae</taxon>
        <taxon>Bythopirellula</taxon>
    </lineage>
</organism>
<evidence type="ECO:0000256" key="1">
    <source>
        <dbReference type="ARBA" id="ARBA00000085"/>
    </source>
</evidence>
<reference evidence="22 23" key="1">
    <citation type="submission" date="2019-02" db="EMBL/GenBank/DDBJ databases">
        <title>Deep-cultivation of Planctomycetes and their phenomic and genomic characterization uncovers novel biology.</title>
        <authorList>
            <person name="Wiegand S."/>
            <person name="Jogler M."/>
            <person name="Boedeker C."/>
            <person name="Pinto D."/>
            <person name="Vollmers J."/>
            <person name="Rivas-Marin E."/>
            <person name="Kohn T."/>
            <person name="Peeters S.H."/>
            <person name="Heuer A."/>
            <person name="Rast P."/>
            <person name="Oberbeckmann S."/>
            <person name="Bunk B."/>
            <person name="Jeske O."/>
            <person name="Meyerdierks A."/>
            <person name="Storesund J.E."/>
            <person name="Kallscheuer N."/>
            <person name="Luecker S."/>
            <person name="Lage O.M."/>
            <person name="Pohl T."/>
            <person name="Merkel B.J."/>
            <person name="Hornburger P."/>
            <person name="Mueller R.-W."/>
            <person name="Bruemmer F."/>
            <person name="Labrenz M."/>
            <person name="Spormann A.M."/>
            <person name="Op Den Camp H."/>
            <person name="Overmann J."/>
            <person name="Amann R."/>
            <person name="Jetten M.S.M."/>
            <person name="Mascher T."/>
            <person name="Medema M.H."/>
            <person name="Devos D.P."/>
            <person name="Kaster A.-K."/>
            <person name="Ovreas L."/>
            <person name="Rohde M."/>
            <person name="Galperin M.Y."/>
            <person name="Jogler C."/>
        </authorList>
    </citation>
    <scope>NUCLEOTIDE SEQUENCE [LARGE SCALE GENOMIC DNA]</scope>
    <source>
        <strain evidence="22 23">Pla144</strain>
    </source>
</reference>
<dbReference type="Pfam" id="PF02518">
    <property type="entry name" value="HATPase_c"/>
    <property type="match status" value="1"/>
</dbReference>
<dbReference type="CDD" id="cd16922">
    <property type="entry name" value="HATPase_EvgS-ArcB-TorS-like"/>
    <property type="match status" value="1"/>
</dbReference>
<dbReference type="PRINTS" id="PR00344">
    <property type="entry name" value="BCTRLSENSOR"/>
</dbReference>
<dbReference type="SUPFAM" id="SSF47384">
    <property type="entry name" value="Homodimeric domain of signal transducing histidine kinase"/>
    <property type="match status" value="1"/>
</dbReference>
<dbReference type="SMART" id="SM00448">
    <property type="entry name" value="REC"/>
    <property type="match status" value="2"/>
</dbReference>
<dbReference type="Gene3D" id="3.40.50.2300">
    <property type="match status" value="2"/>
</dbReference>
<dbReference type="PROSITE" id="PS50113">
    <property type="entry name" value="PAC"/>
    <property type="match status" value="1"/>
</dbReference>
<evidence type="ECO:0000256" key="8">
    <source>
        <dbReference type="ARBA" id="ARBA00022741"/>
    </source>
</evidence>
<dbReference type="InterPro" id="IPR004358">
    <property type="entry name" value="Sig_transdc_His_kin-like_C"/>
</dbReference>
<dbReference type="Gene3D" id="3.30.450.20">
    <property type="entry name" value="PAS domain"/>
    <property type="match status" value="1"/>
</dbReference>
<dbReference type="InterPro" id="IPR003594">
    <property type="entry name" value="HATPase_dom"/>
</dbReference>
<keyword evidence="4" id="KW-1003">Cell membrane</keyword>
<keyword evidence="7 16" id="KW-0812">Transmembrane</keyword>
<keyword evidence="23" id="KW-1185">Reference proteome</keyword>
<protein>
    <recommendedName>
        <fullName evidence="3">histidine kinase</fullName>
        <ecNumber evidence="3">2.7.13.3</ecNumber>
    </recommendedName>
</protein>
<feature type="transmembrane region" description="Helical" evidence="16">
    <location>
        <begin position="15"/>
        <end position="37"/>
    </location>
</feature>
<dbReference type="Pfam" id="PF01627">
    <property type="entry name" value="Hpt"/>
    <property type="match status" value="1"/>
</dbReference>
<dbReference type="GO" id="GO:0000155">
    <property type="term" value="F:phosphorelay sensor kinase activity"/>
    <property type="evidence" value="ECO:0007669"/>
    <property type="project" value="InterPro"/>
</dbReference>
<dbReference type="GO" id="GO:0005524">
    <property type="term" value="F:ATP binding"/>
    <property type="evidence" value="ECO:0007669"/>
    <property type="project" value="UniProtKB-KW"/>
</dbReference>
<name>A0A5C6CLR3_9BACT</name>
<evidence type="ECO:0000256" key="11">
    <source>
        <dbReference type="ARBA" id="ARBA00022989"/>
    </source>
</evidence>
<dbReference type="InterPro" id="IPR005467">
    <property type="entry name" value="His_kinase_dom"/>
</dbReference>
<dbReference type="FunFam" id="1.10.287.130:FF:000002">
    <property type="entry name" value="Two-component osmosensing histidine kinase"/>
    <property type="match status" value="1"/>
</dbReference>
<keyword evidence="8" id="KW-0547">Nucleotide-binding</keyword>
<evidence type="ECO:0000259" key="20">
    <source>
        <dbReference type="PROSITE" id="PS50113"/>
    </source>
</evidence>